<comment type="caution">
    <text evidence="3">The sequence shown here is derived from an EMBL/GenBank/DDBJ whole genome shotgun (WGS) entry which is preliminary data.</text>
</comment>
<feature type="compositionally biased region" description="Polar residues" evidence="1">
    <location>
        <begin position="333"/>
        <end position="343"/>
    </location>
</feature>
<feature type="domain" description="DUF3020" evidence="2">
    <location>
        <begin position="150"/>
        <end position="198"/>
    </location>
</feature>
<dbReference type="Proteomes" id="UP000716291">
    <property type="component" value="Unassembled WGS sequence"/>
</dbReference>
<evidence type="ECO:0000256" key="1">
    <source>
        <dbReference type="SAM" id="MobiDB-lite"/>
    </source>
</evidence>
<dbReference type="InterPro" id="IPR021386">
    <property type="entry name" value="SPP41_DUF3020"/>
</dbReference>
<evidence type="ECO:0000313" key="3">
    <source>
        <dbReference type="EMBL" id="KAG1302207.1"/>
    </source>
</evidence>
<dbReference type="EMBL" id="JAANQT010002568">
    <property type="protein sequence ID" value="KAG1302207.1"/>
    <property type="molecule type" value="Genomic_DNA"/>
</dbReference>
<accession>A0A9P6X097</accession>
<feature type="compositionally biased region" description="Basic and acidic residues" evidence="1">
    <location>
        <begin position="159"/>
        <end position="169"/>
    </location>
</feature>
<keyword evidence="4" id="KW-1185">Reference proteome</keyword>
<feature type="region of interest" description="Disordered" evidence="1">
    <location>
        <begin position="333"/>
        <end position="364"/>
    </location>
</feature>
<proteinExistence type="predicted"/>
<feature type="region of interest" description="Disordered" evidence="1">
    <location>
        <begin position="144"/>
        <end position="169"/>
    </location>
</feature>
<organism evidence="3 4">
    <name type="scientific">Rhizopus oryzae</name>
    <name type="common">Mucormycosis agent</name>
    <name type="synonym">Rhizopus arrhizus var. delemar</name>
    <dbReference type="NCBI Taxonomy" id="64495"/>
    <lineage>
        <taxon>Eukaryota</taxon>
        <taxon>Fungi</taxon>
        <taxon>Fungi incertae sedis</taxon>
        <taxon>Mucoromycota</taxon>
        <taxon>Mucoromycotina</taxon>
        <taxon>Mucoromycetes</taxon>
        <taxon>Mucorales</taxon>
        <taxon>Mucorineae</taxon>
        <taxon>Rhizopodaceae</taxon>
        <taxon>Rhizopus</taxon>
    </lineage>
</organism>
<evidence type="ECO:0000259" key="2">
    <source>
        <dbReference type="Pfam" id="PF11223"/>
    </source>
</evidence>
<protein>
    <recommendedName>
        <fullName evidence="2">DUF3020 domain-containing protein</fullName>
    </recommendedName>
</protein>
<dbReference type="Pfam" id="PF11223">
    <property type="entry name" value="DUF3020"/>
    <property type="match status" value="1"/>
</dbReference>
<name>A0A9P6X097_RHIOR</name>
<sequence>MNQEQEINEQIKDTSQVKQANENNMVKITSAITAEVDQHSNNDLSGTLSQFQQLTAPETQALIQVAAQAMNVNSCQQLFPTLHTTNMALAASIVAAATAANSTTNESEKQKELVNNICSNKRKRELADLSQLPPEALKREIMNQKIRADNRERKKRWRQQNEERNKDNDLRCRVNKRAHKLFGKEDNEHKRAWIEEEFKRRQQKRKEKERRKGMIDNTLGAVYAQQDSLNSPHQPFLSPQQGQQPLPDINYLTMLCNSLGISGAARALIGNAAALSNHTTTAVTASVGSNLDYSSPSENDNTLKPVTKEEELEAQINHESFENINSSITTENITNSAQSSSPSLAEEDTKSSKSDLSDNNDTKEIDKDQSKVIASLQLLEFLQHIQQYQPQQHSISSNELAALPTFSDLDTIRPEEKLAALLASTLQVANNNVKQEGLQRTATGEFPLDAVLTLMQLNAGWRQ</sequence>
<gene>
    <name evidence="3" type="ORF">G6F64_011129</name>
</gene>
<feature type="compositionally biased region" description="Basic and acidic residues" evidence="1">
    <location>
        <begin position="347"/>
        <end position="364"/>
    </location>
</feature>
<reference evidence="3" key="1">
    <citation type="journal article" date="2020" name="Microb. Genom.">
        <title>Genetic diversity of clinical and environmental Mucorales isolates obtained from an investigation of mucormycosis cases among solid organ transplant recipients.</title>
        <authorList>
            <person name="Nguyen M.H."/>
            <person name="Kaul D."/>
            <person name="Muto C."/>
            <person name="Cheng S.J."/>
            <person name="Richter R.A."/>
            <person name="Bruno V.M."/>
            <person name="Liu G."/>
            <person name="Beyhan S."/>
            <person name="Sundermann A.J."/>
            <person name="Mounaud S."/>
            <person name="Pasculle A.W."/>
            <person name="Nierman W.C."/>
            <person name="Driscoll E."/>
            <person name="Cumbie R."/>
            <person name="Clancy C.J."/>
            <person name="Dupont C.L."/>
        </authorList>
    </citation>
    <scope>NUCLEOTIDE SEQUENCE</scope>
    <source>
        <strain evidence="3">GL11</strain>
    </source>
</reference>
<dbReference type="AlphaFoldDB" id="A0A9P6X097"/>
<evidence type="ECO:0000313" key="4">
    <source>
        <dbReference type="Proteomes" id="UP000716291"/>
    </source>
</evidence>